<dbReference type="Proteomes" id="UP001229313">
    <property type="component" value="Chromosome"/>
</dbReference>
<dbReference type="InterPro" id="IPR023296">
    <property type="entry name" value="Glyco_hydro_beta-prop_sf"/>
</dbReference>
<evidence type="ECO:0000313" key="2">
    <source>
        <dbReference type="EMBL" id="WMT02230.1"/>
    </source>
</evidence>
<dbReference type="RefSeq" id="WP_309151361.1">
    <property type="nucleotide sequence ID" value="NZ_CP133568.1"/>
</dbReference>
<proteinExistence type="predicted"/>
<gene>
    <name evidence="2" type="ORF">RDV84_20020</name>
</gene>
<sequence>MPCTSDSDAAAPVRAAILLPAGRSRVWQERAALALAGLPGVQCRVVRVRAAPREHDAQWRRWAAAHPELQELRVDDESDAAALADAAGAWDAAGVWDAVIDLADVADPAPWRARSRFGVWQPLDAQGLHLAAPYAGHASIVSGRGGELSLVRDGAMALETMRYYADPDYPRALGRAYLGLLYLLAAGLLELVHGGEPAAAAFVAQAPRSRWRRLVAGLRGRWRSQLRRWRGQWLSESWMIGVVDAPIEQTLQGRFAERIRWLGGRDALQYRADPFGLPGQDRLLYCETYDYRDGVGRLERLRLDADGAVAQADPAGPQRPGHVSYPYVFEHAGQTYAIPETAQRRCCELYEIDAHGRWRFVATLLDDVAAADASLFAWEGRFWLAYTDLSWGAFDNLCLSYADDLRGPWRRHARHPVKLDHRSSRPAGTPFVHDGALYRPAQDCTGGYGQAVALNRVRLCTPQRYREEVVTHCRPDPRGRNPHGLHTVSAWGARTLVDGKRYVFNLHELGRKLRRRYGAAAQTVGV</sequence>
<reference evidence="2 3" key="1">
    <citation type="submission" date="2023-08" db="EMBL/GenBank/DDBJ databases">
        <title>The whole genome sequence of Lysobacter yananisis.</title>
        <authorList>
            <person name="Sun H."/>
        </authorList>
    </citation>
    <scope>NUCLEOTIDE SEQUENCE [LARGE SCALE GENOMIC DNA]</scope>
    <source>
        <strain evidence="2 3">SNNU513</strain>
    </source>
</reference>
<dbReference type="Pfam" id="PF24793">
    <property type="entry name" value="GINT1_N"/>
    <property type="match status" value="1"/>
</dbReference>
<keyword evidence="3" id="KW-1185">Reference proteome</keyword>
<name>A0ABY9P879_9GAMM</name>
<evidence type="ECO:0000313" key="3">
    <source>
        <dbReference type="Proteomes" id="UP001229313"/>
    </source>
</evidence>
<accession>A0ABY9P879</accession>
<organism evidence="2 3">
    <name type="scientific">Lysobacter yananisis</name>
    <dbReference type="NCBI Taxonomy" id="1003114"/>
    <lineage>
        <taxon>Bacteria</taxon>
        <taxon>Pseudomonadati</taxon>
        <taxon>Pseudomonadota</taxon>
        <taxon>Gammaproteobacteria</taxon>
        <taxon>Lysobacterales</taxon>
        <taxon>Lysobacteraceae</taxon>
        <taxon>Lysobacter</taxon>
    </lineage>
</organism>
<evidence type="ECO:0000259" key="1">
    <source>
        <dbReference type="Pfam" id="PF24793"/>
    </source>
</evidence>
<dbReference type="EMBL" id="CP133568">
    <property type="protein sequence ID" value="WMT02230.1"/>
    <property type="molecule type" value="Genomic_DNA"/>
</dbReference>
<feature type="domain" description="Glucosamine inositolphosphorylceramide transferase 1 N-terminal" evidence="1">
    <location>
        <begin position="322"/>
        <end position="481"/>
    </location>
</feature>
<dbReference type="SUPFAM" id="SSF75005">
    <property type="entry name" value="Arabinanase/levansucrase/invertase"/>
    <property type="match status" value="1"/>
</dbReference>
<dbReference type="InterPro" id="IPR056442">
    <property type="entry name" value="GINT1_N"/>
</dbReference>
<protein>
    <recommendedName>
        <fullName evidence="1">Glucosamine inositolphosphorylceramide transferase 1 N-terminal domain-containing protein</fullName>
    </recommendedName>
</protein>